<name>A0A6G1HTS6_9PEZI</name>
<dbReference type="Proteomes" id="UP000799640">
    <property type="component" value="Unassembled WGS sequence"/>
</dbReference>
<protein>
    <submittedName>
        <fullName evidence="1">Uncharacterized protein</fullName>
    </submittedName>
</protein>
<evidence type="ECO:0000313" key="1">
    <source>
        <dbReference type="EMBL" id="KAF2399311.1"/>
    </source>
</evidence>
<keyword evidence="2" id="KW-1185">Reference proteome</keyword>
<dbReference type="AlphaFoldDB" id="A0A6G1HTS6"/>
<dbReference type="EMBL" id="ML996698">
    <property type="protein sequence ID" value="KAF2399311.1"/>
    <property type="molecule type" value="Genomic_DNA"/>
</dbReference>
<sequence length="131" mass="14176">MYLASSRSAAHVLLPTSSSSHTILHSLSSHIRCRHHAPKSLSTFTPKTPGSIETKDLSPIRYCGTCTLACFSMQGSKSFGVFRAGRLWMHGPGVDLGAAVSWARCRVVRKPSTDRTCGVFIGVPNRDLSCN</sequence>
<evidence type="ECO:0000313" key="2">
    <source>
        <dbReference type="Proteomes" id="UP000799640"/>
    </source>
</evidence>
<proteinExistence type="predicted"/>
<accession>A0A6G1HTS6</accession>
<reference evidence="1" key="1">
    <citation type="journal article" date="2020" name="Stud. Mycol.">
        <title>101 Dothideomycetes genomes: a test case for predicting lifestyles and emergence of pathogens.</title>
        <authorList>
            <person name="Haridas S."/>
            <person name="Albert R."/>
            <person name="Binder M."/>
            <person name="Bloem J."/>
            <person name="Labutti K."/>
            <person name="Salamov A."/>
            <person name="Andreopoulos B."/>
            <person name="Baker S."/>
            <person name="Barry K."/>
            <person name="Bills G."/>
            <person name="Bluhm B."/>
            <person name="Cannon C."/>
            <person name="Castanera R."/>
            <person name="Culley D."/>
            <person name="Daum C."/>
            <person name="Ezra D."/>
            <person name="Gonzalez J."/>
            <person name="Henrissat B."/>
            <person name="Kuo A."/>
            <person name="Liang C."/>
            <person name="Lipzen A."/>
            <person name="Lutzoni F."/>
            <person name="Magnuson J."/>
            <person name="Mondo S."/>
            <person name="Nolan M."/>
            <person name="Ohm R."/>
            <person name="Pangilinan J."/>
            <person name="Park H.-J."/>
            <person name="Ramirez L."/>
            <person name="Alfaro M."/>
            <person name="Sun H."/>
            <person name="Tritt A."/>
            <person name="Yoshinaga Y."/>
            <person name="Zwiers L.-H."/>
            <person name="Turgeon B."/>
            <person name="Goodwin S."/>
            <person name="Spatafora J."/>
            <person name="Crous P."/>
            <person name="Grigoriev I."/>
        </authorList>
    </citation>
    <scope>NUCLEOTIDE SEQUENCE</scope>
    <source>
        <strain evidence="1">CBS 262.69</strain>
    </source>
</reference>
<organism evidence="1 2">
    <name type="scientific">Trichodelitschia bisporula</name>
    <dbReference type="NCBI Taxonomy" id="703511"/>
    <lineage>
        <taxon>Eukaryota</taxon>
        <taxon>Fungi</taxon>
        <taxon>Dikarya</taxon>
        <taxon>Ascomycota</taxon>
        <taxon>Pezizomycotina</taxon>
        <taxon>Dothideomycetes</taxon>
        <taxon>Dothideomycetes incertae sedis</taxon>
        <taxon>Phaeotrichales</taxon>
        <taxon>Phaeotrichaceae</taxon>
        <taxon>Trichodelitschia</taxon>
    </lineage>
</organism>
<gene>
    <name evidence="1" type="ORF">EJ06DRAFT_80814</name>
</gene>